<dbReference type="AlphaFoldDB" id="A0A812CV03"/>
<keyword evidence="4" id="KW-1185">Reference proteome</keyword>
<evidence type="ECO:0000313" key="4">
    <source>
        <dbReference type="Proteomes" id="UP000597762"/>
    </source>
</evidence>
<feature type="region of interest" description="Disordered" evidence="2">
    <location>
        <begin position="61"/>
        <end position="101"/>
    </location>
</feature>
<comment type="caution">
    <text evidence="3">The sequence shown here is derived from an EMBL/GenBank/DDBJ whole genome shotgun (WGS) entry which is preliminary data.</text>
</comment>
<organism evidence="3 4">
    <name type="scientific">Acanthosepion pharaonis</name>
    <name type="common">Pharaoh cuttlefish</name>
    <name type="synonym">Sepia pharaonis</name>
    <dbReference type="NCBI Taxonomy" id="158019"/>
    <lineage>
        <taxon>Eukaryota</taxon>
        <taxon>Metazoa</taxon>
        <taxon>Spiralia</taxon>
        <taxon>Lophotrochozoa</taxon>
        <taxon>Mollusca</taxon>
        <taxon>Cephalopoda</taxon>
        <taxon>Coleoidea</taxon>
        <taxon>Decapodiformes</taxon>
        <taxon>Sepiida</taxon>
        <taxon>Sepiina</taxon>
        <taxon>Sepiidae</taxon>
        <taxon>Acanthosepion</taxon>
    </lineage>
</organism>
<keyword evidence="1" id="KW-0175">Coiled coil</keyword>
<accession>A0A812CV03</accession>
<proteinExistence type="predicted"/>
<evidence type="ECO:0000313" key="3">
    <source>
        <dbReference type="EMBL" id="CAE1283388.1"/>
    </source>
</evidence>
<protein>
    <submittedName>
        <fullName evidence="3">Uncharacterized protein</fullName>
    </submittedName>
</protein>
<dbReference type="EMBL" id="CAHIKZ030002230">
    <property type="protein sequence ID" value="CAE1283388.1"/>
    <property type="molecule type" value="Genomic_DNA"/>
</dbReference>
<feature type="coiled-coil region" evidence="1">
    <location>
        <begin position="242"/>
        <end position="269"/>
    </location>
</feature>
<dbReference type="Proteomes" id="UP000597762">
    <property type="component" value="Unassembled WGS sequence"/>
</dbReference>
<feature type="compositionally biased region" description="Polar residues" evidence="2">
    <location>
        <begin position="68"/>
        <end position="81"/>
    </location>
</feature>
<name>A0A812CV03_ACAPH</name>
<evidence type="ECO:0000256" key="1">
    <source>
        <dbReference type="SAM" id="Coils"/>
    </source>
</evidence>
<gene>
    <name evidence="3" type="ORF">SPHA_44026</name>
</gene>
<feature type="compositionally biased region" description="Low complexity" evidence="2">
    <location>
        <begin position="82"/>
        <end position="101"/>
    </location>
</feature>
<reference evidence="3" key="1">
    <citation type="submission" date="2021-01" db="EMBL/GenBank/DDBJ databases">
        <authorList>
            <person name="Li R."/>
            <person name="Bekaert M."/>
        </authorList>
    </citation>
    <scope>NUCLEOTIDE SEQUENCE</scope>
    <source>
        <strain evidence="3">Farmed</strain>
    </source>
</reference>
<sequence>MPSTSTSVTTYRPEIEMVDLIKCETRSTSPSIISDNSVNDCPLEERLKSENQLEVSLNLPLASDQETENMVASAGSTSSIRPSSKNNSTNNSNEEPSSEPLIESLPSSVHAEKLEIVSISSIHDPNPSNVTTVIEDIDLNRQESYTISKNNPKITAPTSVVPTTTSDGKITDRVPTISPATTASIALTALCQSTLLTSNTSSCRLGNLSSKSHKQSVDELGVDEPSQKRLKSIPPEYLELHQAVLLLEKEKLQIEIEKMKREVVNQEKMTEILDIAKDVFVSLREKI</sequence>
<evidence type="ECO:0000256" key="2">
    <source>
        <dbReference type="SAM" id="MobiDB-lite"/>
    </source>
</evidence>